<accession>A0A3Q0JFL8</accession>
<feature type="compositionally biased region" description="Low complexity" evidence="1">
    <location>
        <begin position="262"/>
        <end position="273"/>
    </location>
</feature>
<feature type="compositionally biased region" description="Low complexity" evidence="1">
    <location>
        <begin position="309"/>
        <end position="322"/>
    </location>
</feature>
<feature type="region of interest" description="Disordered" evidence="1">
    <location>
        <begin position="261"/>
        <end position="323"/>
    </location>
</feature>
<dbReference type="InterPro" id="IPR039165">
    <property type="entry name" value="CREBRF"/>
</dbReference>
<feature type="region of interest" description="Disordered" evidence="1">
    <location>
        <begin position="201"/>
        <end position="220"/>
    </location>
</feature>
<dbReference type="PaxDb" id="121845-A0A3Q0JFL8"/>
<dbReference type="GO" id="GO:0005634">
    <property type="term" value="C:nucleus"/>
    <property type="evidence" value="ECO:0007669"/>
    <property type="project" value="TreeGrafter"/>
</dbReference>
<dbReference type="CTD" id="42930"/>
<keyword evidence="2" id="KW-1185">Reference proteome</keyword>
<organism evidence="2 3">
    <name type="scientific">Diaphorina citri</name>
    <name type="common">Asian citrus psyllid</name>
    <dbReference type="NCBI Taxonomy" id="121845"/>
    <lineage>
        <taxon>Eukaryota</taxon>
        <taxon>Metazoa</taxon>
        <taxon>Ecdysozoa</taxon>
        <taxon>Arthropoda</taxon>
        <taxon>Hexapoda</taxon>
        <taxon>Insecta</taxon>
        <taxon>Pterygota</taxon>
        <taxon>Neoptera</taxon>
        <taxon>Paraneoptera</taxon>
        <taxon>Hemiptera</taxon>
        <taxon>Sternorrhyncha</taxon>
        <taxon>Psylloidea</taxon>
        <taxon>Psyllidae</taxon>
        <taxon>Diaphorininae</taxon>
        <taxon>Diaphorina</taxon>
    </lineage>
</organism>
<dbReference type="GeneID" id="103517672"/>
<evidence type="ECO:0000313" key="3">
    <source>
        <dbReference type="RefSeq" id="XP_026685485.1"/>
    </source>
</evidence>
<dbReference type="STRING" id="121845.A0A3Q0JFL8"/>
<dbReference type="PANTHER" id="PTHR21552:SF2">
    <property type="entry name" value="CREB3 REGULATORY FACTOR"/>
    <property type="match status" value="1"/>
</dbReference>
<dbReference type="GO" id="GO:0000981">
    <property type="term" value="F:DNA-binding transcription factor activity, RNA polymerase II-specific"/>
    <property type="evidence" value="ECO:0007669"/>
    <property type="project" value="TreeGrafter"/>
</dbReference>
<feature type="compositionally biased region" description="Acidic residues" evidence="1">
    <location>
        <begin position="281"/>
        <end position="292"/>
    </location>
</feature>
<evidence type="ECO:0000256" key="1">
    <source>
        <dbReference type="SAM" id="MobiDB-lite"/>
    </source>
</evidence>
<dbReference type="GO" id="GO:0006986">
    <property type="term" value="P:response to unfolded protein"/>
    <property type="evidence" value="ECO:0007669"/>
    <property type="project" value="InterPro"/>
</dbReference>
<evidence type="ECO:0000313" key="2">
    <source>
        <dbReference type="Proteomes" id="UP000079169"/>
    </source>
</evidence>
<feature type="compositionally biased region" description="Low complexity" evidence="1">
    <location>
        <begin position="149"/>
        <end position="170"/>
    </location>
</feature>
<reference evidence="3" key="1">
    <citation type="submission" date="2025-08" db="UniProtKB">
        <authorList>
            <consortium name="RefSeq"/>
        </authorList>
    </citation>
    <scope>IDENTIFICATION</scope>
</reference>
<dbReference type="KEGG" id="dci:103517672"/>
<proteinExistence type="predicted"/>
<dbReference type="PANTHER" id="PTHR21552">
    <property type="entry name" value="ADULT RETINA PROTEIN"/>
    <property type="match status" value="1"/>
</dbReference>
<protein>
    <submittedName>
        <fullName evidence="3">Protein CREBRF homolog</fullName>
    </submittedName>
</protein>
<dbReference type="GO" id="GO:0000977">
    <property type="term" value="F:RNA polymerase II transcription regulatory region sequence-specific DNA binding"/>
    <property type="evidence" value="ECO:0007669"/>
    <property type="project" value="TreeGrafter"/>
</dbReference>
<dbReference type="Proteomes" id="UP000079169">
    <property type="component" value="Unplaced"/>
</dbReference>
<dbReference type="RefSeq" id="XP_026685485.1">
    <property type="nucleotide sequence ID" value="XM_026829684.1"/>
</dbReference>
<dbReference type="AlphaFoldDB" id="A0A3Q0JFL8"/>
<name>A0A3Q0JFL8_DIACI</name>
<gene>
    <name evidence="3" type="primary">LOC103517672</name>
</gene>
<sequence length="587" mass="62909">MTSDPSLYTAVWNPKDSAVKMEDDVGDDIFQVDKSDLIQGPTLAELNAQDNTLLEELNFDDIYLPEDFNIYGGTNDVPNLTQLSPCYENSSTLSPPLASSFPPAGFGLRDLPSTSMPSSPLTLGEMLAKTSTPGCPPTGPLGAPTGFRPTLSPTSQHSSSSSLLTPPQQTHPLVTSHPPEPSHGVLLNRRKPVSEQLALSVSPDPPLQINEHSLPGGAKSSTSPIHVVYMSSSGTPGGTPHGRVTYRLMVTLGTGSLVEADSTSSLSTGGVLSPDAHDFSLDEEFDSEDDSDNEGHYEDFSSDQDSGSDAEGSSSQAGSSAKSAKKERFFWQYNVQSKGPKGQRLVLSTKQEDPHCLNEITDPVFSPGCSLQGIKHSGKARKGDGNDLTPNPRKLHSIGLELDKLQRHITDMTPVSELPVNVRPKTRKEKNKLASSMALEHSLPGGAKSSTSPIHVVYMSSSGTPGGTSHGRVTYSLVEADSTSSLSTVWWKQTLLLPYQQVSEYIWQRREPRPHLLSTGSLVEADSSSSLSTVVQFTELLLYLSGLSLSYTEVKVAGQTTEFVNRVLEKVKAGVPNGGLDEFTSNS</sequence>
<feature type="region of interest" description="Disordered" evidence="1">
    <location>
        <begin position="129"/>
        <end position="181"/>
    </location>
</feature>